<keyword evidence="4" id="KW-1185">Reference proteome</keyword>
<organism evidence="3 4">
    <name type="scientific">Nocardioides acrostichi</name>
    <dbReference type="NCBI Taxonomy" id="2784339"/>
    <lineage>
        <taxon>Bacteria</taxon>
        <taxon>Bacillati</taxon>
        <taxon>Actinomycetota</taxon>
        <taxon>Actinomycetes</taxon>
        <taxon>Propionibacteriales</taxon>
        <taxon>Nocardioidaceae</taxon>
        <taxon>Nocardioides</taxon>
    </lineage>
</organism>
<evidence type="ECO:0000313" key="4">
    <source>
        <dbReference type="Proteomes" id="UP000656804"/>
    </source>
</evidence>
<protein>
    <submittedName>
        <fullName evidence="3">Septum formation family protein</fullName>
    </submittedName>
</protein>
<evidence type="ECO:0000259" key="2">
    <source>
        <dbReference type="Pfam" id="PF13845"/>
    </source>
</evidence>
<dbReference type="EMBL" id="JADIVZ010000001">
    <property type="protein sequence ID" value="MBF4160111.1"/>
    <property type="molecule type" value="Genomic_DNA"/>
</dbReference>
<proteinExistence type="predicted"/>
<dbReference type="AlphaFoldDB" id="A0A930UXJ8"/>
<name>A0A930UXJ8_9ACTN</name>
<dbReference type="Pfam" id="PF13845">
    <property type="entry name" value="Septum_form"/>
    <property type="match status" value="1"/>
</dbReference>
<reference evidence="3" key="1">
    <citation type="submission" date="2020-11" db="EMBL/GenBank/DDBJ databases">
        <title>Nocardioides sp. CBS4Y-1, whole genome shotgun sequence.</title>
        <authorList>
            <person name="Tuo L."/>
        </authorList>
    </citation>
    <scope>NUCLEOTIDE SEQUENCE</scope>
    <source>
        <strain evidence="3">CBS4Y-1</strain>
    </source>
</reference>
<feature type="chain" id="PRO_5037827493" evidence="1">
    <location>
        <begin position="27"/>
        <end position="244"/>
    </location>
</feature>
<dbReference type="RefSeq" id="WP_194501382.1">
    <property type="nucleotide sequence ID" value="NZ_JADIVZ010000001.1"/>
</dbReference>
<dbReference type="InterPro" id="IPR026004">
    <property type="entry name" value="Septum_form"/>
</dbReference>
<sequence>MRILLGLWVALLGLTGSLFASTPAFAADDPLYGAPEVGQCYDSTGATAGKPANPDDTVSCAQDHTLWILAVHKLPADVSLDPEDGELTKYFYSVCHPATKDAVGHYGDPAYAKSAYRAYFFVPTQAQQDQGARWISCELGIARGGRKLTTTDKRRPAKVKASMPDSLTLCANSKYTATACSNKHAYRVTYARVLTKRYTVSRARNKAQKICPSKVSTPNNWMWYVHSGVKRSQFVLSCLTHTAK</sequence>
<comment type="caution">
    <text evidence="3">The sequence shown here is derived from an EMBL/GenBank/DDBJ whole genome shotgun (WGS) entry which is preliminary data.</text>
</comment>
<dbReference type="Proteomes" id="UP000656804">
    <property type="component" value="Unassembled WGS sequence"/>
</dbReference>
<gene>
    <name evidence="3" type="ORF">ISG29_00285</name>
</gene>
<keyword evidence="1" id="KW-0732">Signal</keyword>
<evidence type="ECO:0000256" key="1">
    <source>
        <dbReference type="SAM" id="SignalP"/>
    </source>
</evidence>
<evidence type="ECO:0000313" key="3">
    <source>
        <dbReference type="EMBL" id="MBF4160111.1"/>
    </source>
</evidence>
<accession>A0A930UXJ8</accession>
<feature type="signal peptide" evidence="1">
    <location>
        <begin position="1"/>
        <end position="26"/>
    </location>
</feature>
<feature type="domain" description="Septum formation-related" evidence="2">
    <location>
        <begin position="87"/>
        <end position="215"/>
    </location>
</feature>